<sequence>MPTIIKELGSSNANANLLTYFFGIPTMLLIRLVFAGFKETEGHWSPMIVPFHAPCSVDCSACTLDIAEPGWYS</sequence>
<reference evidence="2" key="1">
    <citation type="journal article" date="2020" name="Nat. Commun.">
        <title>Large-scale genome sequencing of mycorrhizal fungi provides insights into the early evolution of symbiotic traits.</title>
        <authorList>
            <person name="Miyauchi S."/>
            <person name="Kiss E."/>
            <person name="Kuo A."/>
            <person name="Drula E."/>
            <person name="Kohler A."/>
            <person name="Sanchez-Garcia M."/>
            <person name="Morin E."/>
            <person name="Andreopoulos B."/>
            <person name="Barry K.W."/>
            <person name="Bonito G."/>
            <person name="Buee M."/>
            <person name="Carver A."/>
            <person name="Chen C."/>
            <person name="Cichocki N."/>
            <person name="Clum A."/>
            <person name="Culley D."/>
            <person name="Crous P.W."/>
            <person name="Fauchery L."/>
            <person name="Girlanda M."/>
            <person name="Hayes R.D."/>
            <person name="Keri Z."/>
            <person name="LaButti K."/>
            <person name="Lipzen A."/>
            <person name="Lombard V."/>
            <person name="Magnuson J."/>
            <person name="Maillard F."/>
            <person name="Murat C."/>
            <person name="Nolan M."/>
            <person name="Ohm R.A."/>
            <person name="Pangilinan J."/>
            <person name="Pereira M.F."/>
            <person name="Perotto S."/>
            <person name="Peter M."/>
            <person name="Pfister S."/>
            <person name="Riley R."/>
            <person name="Sitrit Y."/>
            <person name="Stielow J.B."/>
            <person name="Szollosi G."/>
            <person name="Zifcakova L."/>
            <person name="Stursova M."/>
            <person name="Spatafora J.W."/>
            <person name="Tedersoo L."/>
            <person name="Vaario L.M."/>
            <person name="Yamada A."/>
            <person name="Yan M."/>
            <person name="Wang P."/>
            <person name="Xu J."/>
            <person name="Bruns T."/>
            <person name="Baldrian P."/>
            <person name="Vilgalys R."/>
            <person name="Dunand C."/>
            <person name="Henrissat B."/>
            <person name="Grigoriev I.V."/>
            <person name="Hibbett D."/>
            <person name="Nagy L.G."/>
            <person name="Martin F.M."/>
        </authorList>
    </citation>
    <scope>NUCLEOTIDE SEQUENCE</scope>
    <source>
        <strain evidence="2">UP504</strain>
    </source>
</reference>
<gene>
    <name evidence="2" type="ORF">BS47DRAFT_1353986</name>
</gene>
<evidence type="ECO:0000256" key="1">
    <source>
        <dbReference type="SAM" id="Phobius"/>
    </source>
</evidence>
<keyword evidence="1" id="KW-1133">Transmembrane helix</keyword>
<evidence type="ECO:0000313" key="2">
    <source>
        <dbReference type="EMBL" id="KAF9505398.1"/>
    </source>
</evidence>
<dbReference type="Proteomes" id="UP000886523">
    <property type="component" value="Unassembled WGS sequence"/>
</dbReference>
<keyword evidence="3" id="KW-1185">Reference proteome</keyword>
<keyword evidence="1" id="KW-0472">Membrane</keyword>
<comment type="caution">
    <text evidence="2">The sequence shown here is derived from an EMBL/GenBank/DDBJ whole genome shotgun (WGS) entry which is preliminary data.</text>
</comment>
<keyword evidence="1" id="KW-0812">Transmembrane</keyword>
<protein>
    <submittedName>
        <fullName evidence="2">Uncharacterized protein</fullName>
    </submittedName>
</protein>
<name>A0A9P6AGK0_9AGAM</name>
<dbReference type="OrthoDB" id="3244877at2759"/>
<accession>A0A9P6AGK0</accession>
<feature type="transmembrane region" description="Helical" evidence="1">
    <location>
        <begin position="17"/>
        <end position="37"/>
    </location>
</feature>
<dbReference type="EMBL" id="MU129155">
    <property type="protein sequence ID" value="KAF9505398.1"/>
    <property type="molecule type" value="Genomic_DNA"/>
</dbReference>
<proteinExistence type="predicted"/>
<evidence type="ECO:0000313" key="3">
    <source>
        <dbReference type="Proteomes" id="UP000886523"/>
    </source>
</evidence>
<dbReference type="AlphaFoldDB" id="A0A9P6AGK0"/>
<organism evidence="2 3">
    <name type="scientific">Hydnum rufescens UP504</name>
    <dbReference type="NCBI Taxonomy" id="1448309"/>
    <lineage>
        <taxon>Eukaryota</taxon>
        <taxon>Fungi</taxon>
        <taxon>Dikarya</taxon>
        <taxon>Basidiomycota</taxon>
        <taxon>Agaricomycotina</taxon>
        <taxon>Agaricomycetes</taxon>
        <taxon>Cantharellales</taxon>
        <taxon>Hydnaceae</taxon>
        <taxon>Hydnum</taxon>
    </lineage>
</organism>